<dbReference type="Gramene" id="GBG91875">
    <property type="protein sequence ID" value="GBG91875"/>
    <property type="gene ID" value="CBR_g53934"/>
</dbReference>
<feature type="region of interest" description="Disordered" evidence="3">
    <location>
        <begin position="1"/>
        <end position="26"/>
    </location>
</feature>
<dbReference type="SUPFAM" id="SSF57756">
    <property type="entry name" value="Retrovirus zinc finger-like domains"/>
    <property type="match status" value="1"/>
</dbReference>
<dbReference type="Proteomes" id="UP000265515">
    <property type="component" value="Unassembled WGS sequence"/>
</dbReference>
<keyword evidence="1" id="KW-0863">Zinc-finger</keyword>
<comment type="caution">
    <text evidence="5">The sequence shown here is derived from an EMBL/GenBank/DDBJ whole genome shotgun (WGS) entry which is preliminary data.</text>
</comment>
<feature type="compositionally biased region" description="Basic and acidic residues" evidence="3">
    <location>
        <begin position="220"/>
        <end position="234"/>
    </location>
</feature>
<feature type="region of interest" description="Disordered" evidence="3">
    <location>
        <begin position="214"/>
        <end position="244"/>
    </location>
</feature>
<keyword evidence="6" id="KW-1185">Reference proteome</keyword>
<sequence length="244" mass="28303">MADRRDYDYRRTRSGSEERGISRSYDRQYDRGGEHFFRRSPPRCFSCGERGHYANQCRYNRPAIESRPSTSFHNVQRGRSTSRRMEGSRNASASTSQDPELRQQLEELTKSLASMSKFVQAEKLKKAKEEKAKKEAEEDQQRVVAEKLEQQRKERRRLEKLRKEKERLAEIDKKVELQIEIKTGEFFDRVEANLGPALTLARKVKGKKQVVYVSDPEPGLGKDSDSSATEEIRAKTGRLVISEK</sequence>
<dbReference type="Pfam" id="PF00098">
    <property type="entry name" value="zf-CCHC"/>
    <property type="match status" value="1"/>
</dbReference>
<name>A0A388MBI5_CHABU</name>
<feature type="coiled-coil region" evidence="2">
    <location>
        <begin position="118"/>
        <end position="178"/>
    </location>
</feature>
<feature type="compositionally biased region" description="Polar residues" evidence="3">
    <location>
        <begin position="89"/>
        <end position="98"/>
    </location>
</feature>
<proteinExistence type="predicted"/>
<evidence type="ECO:0000256" key="1">
    <source>
        <dbReference type="PROSITE-ProRule" id="PRU00047"/>
    </source>
</evidence>
<evidence type="ECO:0000313" key="5">
    <source>
        <dbReference type="EMBL" id="GBG91875.1"/>
    </source>
</evidence>
<dbReference type="SMART" id="SM00343">
    <property type="entry name" value="ZnF_C2HC"/>
    <property type="match status" value="1"/>
</dbReference>
<dbReference type="AlphaFoldDB" id="A0A388MBI5"/>
<reference evidence="5 6" key="1">
    <citation type="journal article" date="2018" name="Cell">
        <title>The Chara Genome: Secondary Complexity and Implications for Plant Terrestrialization.</title>
        <authorList>
            <person name="Nishiyama T."/>
            <person name="Sakayama H."/>
            <person name="Vries J.D."/>
            <person name="Buschmann H."/>
            <person name="Saint-Marcoux D."/>
            <person name="Ullrich K.K."/>
            <person name="Haas F.B."/>
            <person name="Vanderstraeten L."/>
            <person name="Becker D."/>
            <person name="Lang D."/>
            <person name="Vosolsobe S."/>
            <person name="Rombauts S."/>
            <person name="Wilhelmsson P.K.I."/>
            <person name="Janitza P."/>
            <person name="Kern R."/>
            <person name="Heyl A."/>
            <person name="Rumpler F."/>
            <person name="Villalobos L.I.A.C."/>
            <person name="Clay J.M."/>
            <person name="Skokan R."/>
            <person name="Toyoda A."/>
            <person name="Suzuki Y."/>
            <person name="Kagoshima H."/>
            <person name="Schijlen E."/>
            <person name="Tajeshwar N."/>
            <person name="Catarino B."/>
            <person name="Hetherington A.J."/>
            <person name="Saltykova A."/>
            <person name="Bonnot C."/>
            <person name="Breuninger H."/>
            <person name="Symeonidi A."/>
            <person name="Radhakrishnan G.V."/>
            <person name="Van Nieuwerburgh F."/>
            <person name="Deforce D."/>
            <person name="Chang C."/>
            <person name="Karol K.G."/>
            <person name="Hedrich R."/>
            <person name="Ulvskov P."/>
            <person name="Glockner G."/>
            <person name="Delwiche C.F."/>
            <person name="Petrasek J."/>
            <person name="Van de Peer Y."/>
            <person name="Friml J."/>
            <person name="Beilby M."/>
            <person name="Dolan L."/>
            <person name="Kohara Y."/>
            <person name="Sugano S."/>
            <person name="Fujiyama A."/>
            <person name="Delaux P.-M."/>
            <person name="Quint M."/>
            <person name="TheiBen G."/>
            <person name="Hagemann M."/>
            <person name="Harholt J."/>
            <person name="Dunand C."/>
            <person name="Zachgo S."/>
            <person name="Langdale J."/>
            <person name="Maumus F."/>
            <person name="Straeten D.V.D."/>
            <person name="Gould S.B."/>
            <person name="Rensing S.A."/>
        </authorList>
    </citation>
    <scope>NUCLEOTIDE SEQUENCE [LARGE SCALE GENOMIC DNA]</scope>
    <source>
        <strain evidence="5 6">S276</strain>
    </source>
</reference>
<dbReference type="Gene3D" id="4.10.60.10">
    <property type="entry name" value="Zinc finger, CCHC-type"/>
    <property type="match status" value="1"/>
</dbReference>
<accession>A0A388MBI5</accession>
<keyword evidence="1" id="KW-0862">Zinc</keyword>
<evidence type="ECO:0000313" key="6">
    <source>
        <dbReference type="Proteomes" id="UP000265515"/>
    </source>
</evidence>
<dbReference type="InterPro" id="IPR036875">
    <property type="entry name" value="Znf_CCHC_sf"/>
</dbReference>
<feature type="region of interest" description="Disordered" evidence="3">
    <location>
        <begin position="60"/>
        <end position="101"/>
    </location>
</feature>
<keyword evidence="1" id="KW-0479">Metal-binding</keyword>
<dbReference type="GO" id="GO:0008270">
    <property type="term" value="F:zinc ion binding"/>
    <property type="evidence" value="ECO:0007669"/>
    <property type="project" value="UniProtKB-KW"/>
</dbReference>
<organism evidence="5 6">
    <name type="scientific">Chara braunii</name>
    <name type="common">Braun's stonewort</name>
    <dbReference type="NCBI Taxonomy" id="69332"/>
    <lineage>
        <taxon>Eukaryota</taxon>
        <taxon>Viridiplantae</taxon>
        <taxon>Streptophyta</taxon>
        <taxon>Charophyceae</taxon>
        <taxon>Charales</taxon>
        <taxon>Characeae</taxon>
        <taxon>Chara</taxon>
    </lineage>
</organism>
<evidence type="ECO:0000256" key="2">
    <source>
        <dbReference type="SAM" id="Coils"/>
    </source>
</evidence>
<evidence type="ECO:0000259" key="4">
    <source>
        <dbReference type="PROSITE" id="PS50158"/>
    </source>
</evidence>
<dbReference type="GO" id="GO:0003676">
    <property type="term" value="F:nucleic acid binding"/>
    <property type="evidence" value="ECO:0007669"/>
    <property type="project" value="InterPro"/>
</dbReference>
<keyword evidence="2" id="KW-0175">Coiled coil</keyword>
<feature type="compositionally biased region" description="Polar residues" evidence="3">
    <location>
        <begin position="67"/>
        <end position="79"/>
    </location>
</feature>
<protein>
    <recommendedName>
        <fullName evidence="4">CCHC-type domain-containing protein</fullName>
    </recommendedName>
</protein>
<feature type="domain" description="CCHC-type" evidence="4">
    <location>
        <begin position="43"/>
        <end position="58"/>
    </location>
</feature>
<gene>
    <name evidence="5" type="ORF">CBR_g53934</name>
</gene>
<dbReference type="PROSITE" id="PS50158">
    <property type="entry name" value="ZF_CCHC"/>
    <property type="match status" value="1"/>
</dbReference>
<dbReference type="EMBL" id="BFEA01000962">
    <property type="protein sequence ID" value="GBG91875.1"/>
    <property type="molecule type" value="Genomic_DNA"/>
</dbReference>
<evidence type="ECO:0000256" key="3">
    <source>
        <dbReference type="SAM" id="MobiDB-lite"/>
    </source>
</evidence>
<dbReference type="InterPro" id="IPR001878">
    <property type="entry name" value="Znf_CCHC"/>
</dbReference>